<accession>A0ABP0YFH3</accession>
<dbReference type="PANTHER" id="PTHR31190:SF102">
    <property type="entry name" value="AP2_ERF DOMAIN-CONTAINING PROTEIN"/>
    <property type="match status" value="1"/>
</dbReference>
<keyword evidence="4" id="KW-0804">Transcription</keyword>
<dbReference type="InterPro" id="IPR036955">
    <property type="entry name" value="AP2/ERF_dom_sf"/>
</dbReference>
<dbReference type="Gene3D" id="3.30.730.10">
    <property type="entry name" value="AP2/ERF domain"/>
    <property type="match status" value="1"/>
</dbReference>
<evidence type="ECO:0000256" key="2">
    <source>
        <dbReference type="ARBA" id="ARBA00023015"/>
    </source>
</evidence>
<keyword evidence="5" id="KW-0539">Nucleus</keyword>
<dbReference type="Pfam" id="PF00847">
    <property type="entry name" value="AP2"/>
    <property type="match status" value="1"/>
</dbReference>
<dbReference type="CDD" id="cd00018">
    <property type="entry name" value="AP2"/>
    <property type="match status" value="1"/>
</dbReference>
<sequence>MGIQSVVPVRQTGIRSRKMSSNSNSNRSLEGSSDLFLLEKIRRHLLEDELGNVDEDGRYDSGAASKSSNNKNNNNMVEVEVEVGKEMRGKSVKGSIIREGGAWSPGDQRARALQFRGVRRRPWGKYAAEIRDPTRKGARIWLGTYHTAQDAALAYDRAAFQMRGAKAKLNFPHMIASTSNDDYSPQLPRRNCKRSSPNCNPPRAPPPLFNFNHYCPTNFFN</sequence>
<evidence type="ECO:0000256" key="4">
    <source>
        <dbReference type="ARBA" id="ARBA00023163"/>
    </source>
</evidence>
<dbReference type="SUPFAM" id="SSF54171">
    <property type="entry name" value="DNA-binding domain"/>
    <property type="match status" value="1"/>
</dbReference>
<evidence type="ECO:0000313" key="10">
    <source>
        <dbReference type="Proteomes" id="UP001642487"/>
    </source>
</evidence>
<name>A0ABP0YFH3_9ROSI</name>
<comment type="subcellular location">
    <subcellularLocation>
        <location evidence="1">Nucleus</location>
    </subcellularLocation>
</comment>
<organism evidence="9 10">
    <name type="scientific">Citrullus colocynthis</name>
    <name type="common">colocynth</name>
    <dbReference type="NCBI Taxonomy" id="252529"/>
    <lineage>
        <taxon>Eukaryota</taxon>
        <taxon>Viridiplantae</taxon>
        <taxon>Streptophyta</taxon>
        <taxon>Embryophyta</taxon>
        <taxon>Tracheophyta</taxon>
        <taxon>Spermatophyta</taxon>
        <taxon>Magnoliopsida</taxon>
        <taxon>eudicotyledons</taxon>
        <taxon>Gunneridae</taxon>
        <taxon>Pentapetalae</taxon>
        <taxon>rosids</taxon>
        <taxon>fabids</taxon>
        <taxon>Cucurbitales</taxon>
        <taxon>Cucurbitaceae</taxon>
        <taxon>Benincaseae</taxon>
        <taxon>Citrullus</taxon>
    </lineage>
</organism>
<evidence type="ECO:0000256" key="5">
    <source>
        <dbReference type="ARBA" id="ARBA00023242"/>
    </source>
</evidence>
<dbReference type="EMBL" id="OZ021737">
    <property type="protein sequence ID" value="CAK9319243.1"/>
    <property type="molecule type" value="Genomic_DNA"/>
</dbReference>
<protein>
    <recommendedName>
        <fullName evidence="8">AP2/ERF domain-containing protein</fullName>
    </recommendedName>
</protein>
<dbReference type="Proteomes" id="UP001642487">
    <property type="component" value="Chromosome 3"/>
</dbReference>
<gene>
    <name evidence="9" type="ORF">CITCOLO1_LOCUS11237</name>
</gene>
<evidence type="ECO:0000256" key="6">
    <source>
        <dbReference type="ARBA" id="ARBA00024343"/>
    </source>
</evidence>
<feature type="domain" description="AP2/ERF" evidence="8">
    <location>
        <begin position="114"/>
        <end position="172"/>
    </location>
</feature>
<feature type="region of interest" description="Disordered" evidence="7">
    <location>
        <begin position="1"/>
        <end position="30"/>
    </location>
</feature>
<evidence type="ECO:0000256" key="3">
    <source>
        <dbReference type="ARBA" id="ARBA00023125"/>
    </source>
</evidence>
<reference evidence="9 10" key="1">
    <citation type="submission" date="2024-03" db="EMBL/GenBank/DDBJ databases">
        <authorList>
            <person name="Gkanogiannis A."/>
            <person name="Becerra Lopez-Lavalle L."/>
        </authorList>
    </citation>
    <scope>NUCLEOTIDE SEQUENCE [LARGE SCALE GENOMIC DNA]</scope>
</reference>
<dbReference type="PROSITE" id="PS51032">
    <property type="entry name" value="AP2_ERF"/>
    <property type="match status" value="1"/>
</dbReference>
<feature type="region of interest" description="Disordered" evidence="7">
    <location>
        <begin position="178"/>
        <end position="200"/>
    </location>
</feature>
<keyword evidence="3" id="KW-0238">DNA-binding</keyword>
<keyword evidence="10" id="KW-1185">Reference proteome</keyword>
<dbReference type="PANTHER" id="PTHR31190">
    <property type="entry name" value="DNA-BINDING DOMAIN"/>
    <property type="match status" value="1"/>
</dbReference>
<dbReference type="SMART" id="SM00380">
    <property type="entry name" value="AP2"/>
    <property type="match status" value="1"/>
</dbReference>
<evidence type="ECO:0000259" key="8">
    <source>
        <dbReference type="PROSITE" id="PS51032"/>
    </source>
</evidence>
<proteinExistence type="inferred from homology"/>
<dbReference type="InterPro" id="IPR016177">
    <property type="entry name" value="DNA-bd_dom_sf"/>
</dbReference>
<feature type="compositionally biased region" description="Low complexity" evidence="7">
    <location>
        <begin position="19"/>
        <end position="30"/>
    </location>
</feature>
<comment type="similarity">
    <text evidence="6">Belongs to the AP2/ERF transcription factor family. ERF subfamily.</text>
</comment>
<evidence type="ECO:0000313" key="9">
    <source>
        <dbReference type="EMBL" id="CAK9319243.1"/>
    </source>
</evidence>
<dbReference type="PRINTS" id="PR00367">
    <property type="entry name" value="ETHRSPELEMNT"/>
</dbReference>
<dbReference type="InterPro" id="IPR001471">
    <property type="entry name" value="AP2/ERF_dom"/>
</dbReference>
<feature type="region of interest" description="Disordered" evidence="7">
    <location>
        <begin position="54"/>
        <end position="75"/>
    </location>
</feature>
<evidence type="ECO:0000256" key="1">
    <source>
        <dbReference type="ARBA" id="ARBA00004123"/>
    </source>
</evidence>
<feature type="compositionally biased region" description="Low complexity" evidence="7">
    <location>
        <begin position="61"/>
        <end position="75"/>
    </location>
</feature>
<dbReference type="InterPro" id="IPR044808">
    <property type="entry name" value="ERF_plant"/>
</dbReference>
<keyword evidence="2" id="KW-0805">Transcription regulation</keyword>
<evidence type="ECO:0000256" key="7">
    <source>
        <dbReference type="SAM" id="MobiDB-lite"/>
    </source>
</evidence>